<dbReference type="Gene3D" id="3.30.70.380">
    <property type="entry name" value="Ferrodoxin-fold anticodon-binding domain"/>
    <property type="match status" value="1"/>
</dbReference>
<dbReference type="InterPro" id="IPR005147">
    <property type="entry name" value="tRNA_synthase_B5-dom"/>
</dbReference>
<keyword evidence="7" id="KW-0460">Magnesium</keyword>
<evidence type="ECO:0000259" key="10">
    <source>
        <dbReference type="PROSITE" id="PS51447"/>
    </source>
</evidence>
<dbReference type="InterPro" id="IPR041616">
    <property type="entry name" value="PheRS_beta_core"/>
</dbReference>
<dbReference type="SUPFAM" id="SSF54991">
    <property type="entry name" value="Anticodon-binding domain of PheRS"/>
    <property type="match status" value="1"/>
</dbReference>
<accession>A0A4D6WTM1</accession>
<proteinExistence type="predicted"/>
<dbReference type="SMART" id="SM00896">
    <property type="entry name" value="FDX-ACB"/>
    <property type="match status" value="1"/>
</dbReference>
<organism evidence="12">
    <name type="scientific">Callithamnion tetricum</name>
    <dbReference type="NCBI Taxonomy" id="193179"/>
    <lineage>
        <taxon>Eukaryota</taxon>
        <taxon>Rhodophyta</taxon>
        <taxon>Florideophyceae</taxon>
        <taxon>Rhodymeniophycidae</taxon>
        <taxon>Ceramiales</taxon>
        <taxon>Callithamniaceae</taxon>
        <taxon>Callithamnion</taxon>
    </lineage>
</organism>
<dbReference type="GO" id="GO:0000287">
    <property type="term" value="F:magnesium ion binding"/>
    <property type="evidence" value="ECO:0007669"/>
    <property type="project" value="InterPro"/>
</dbReference>
<evidence type="ECO:0000256" key="3">
    <source>
        <dbReference type="ARBA" id="ARBA00022598"/>
    </source>
</evidence>
<feature type="domain" description="FDX-ACB" evidence="10">
    <location>
        <begin position="568"/>
        <end position="651"/>
    </location>
</feature>
<keyword evidence="3 12" id="KW-0436">Ligase</keyword>
<evidence type="ECO:0000313" key="12">
    <source>
        <dbReference type="EMBL" id="QCI04915.1"/>
    </source>
</evidence>
<dbReference type="InterPro" id="IPR045864">
    <property type="entry name" value="aa-tRNA-synth_II/BPL/LPL"/>
</dbReference>
<dbReference type="EC" id="6.1.1.20" evidence="2"/>
<dbReference type="Pfam" id="PF17759">
    <property type="entry name" value="tRNA_synthFbeta"/>
    <property type="match status" value="1"/>
</dbReference>
<keyword evidence="12" id="KW-0934">Plastid</keyword>
<dbReference type="InterPro" id="IPR009061">
    <property type="entry name" value="DNA-bd_dom_put_sf"/>
</dbReference>
<evidence type="ECO:0000256" key="6">
    <source>
        <dbReference type="ARBA" id="ARBA00022840"/>
    </source>
</evidence>
<dbReference type="Gene3D" id="3.30.930.10">
    <property type="entry name" value="Bira Bifunctional Protein, Domain 2"/>
    <property type="match status" value="1"/>
</dbReference>
<dbReference type="AlphaFoldDB" id="A0A4D6WTM1"/>
<keyword evidence="8" id="KW-0648">Protein biosynthesis</keyword>
<keyword evidence="6" id="KW-0067">ATP-binding</keyword>
<comment type="cofactor">
    <cofactor evidence="1">
        <name>Mg(2+)</name>
        <dbReference type="ChEBI" id="CHEBI:18420"/>
    </cofactor>
</comment>
<dbReference type="SUPFAM" id="SSF46955">
    <property type="entry name" value="Putative DNA-binding domain"/>
    <property type="match status" value="2"/>
</dbReference>
<dbReference type="GO" id="GO:0003723">
    <property type="term" value="F:RNA binding"/>
    <property type="evidence" value="ECO:0007669"/>
    <property type="project" value="InterPro"/>
</dbReference>
<dbReference type="InterPro" id="IPR045060">
    <property type="entry name" value="Phe-tRNA-ligase_IIc_bsu"/>
</dbReference>
<evidence type="ECO:0000256" key="4">
    <source>
        <dbReference type="ARBA" id="ARBA00022723"/>
    </source>
</evidence>
<dbReference type="PROSITE" id="PS51483">
    <property type="entry name" value="B5"/>
    <property type="match status" value="2"/>
</dbReference>
<evidence type="ECO:0000256" key="1">
    <source>
        <dbReference type="ARBA" id="ARBA00001946"/>
    </source>
</evidence>
<dbReference type="Pfam" id="PF03484">
    <property type="entry name" value="B5"/>
    <property type="match status" value="1"/>
</dbReference>
<dbReference type="PANTHER" id="PTHR10947">
    <property type="entry name" value="PHENYLALANYL-TRNA SYNTHETASE BETA CHAIN AND LEUCINE-RICH REPEAT-CONTAINING PROTEIN 47"/>
    <property type="match status" value="1"/>
</dbReference>
<dbReference type="InterPro" id="IPR036690">
    <property type="entry name" value="Fdx_antiC-bd_sf"/>
</dbReference>
<reference evidence="12" key="2">
    <citation type="submission" date="2019-04" db="EMBL/GenBank/DDBJ databases">
        <authorList>
            <person name="Pasella M."/>
        </authorList>
    </citation>
    <scope>NUCLEOTIDE SEQUENCE</scope>
    <source>
        <strain evidence="12">PD2927</strain>
    </source>
</reference>
<name>A0A4D6WTM1_9FLOR</name>
<keyword evidence="9" id="KW-0030">Aminoacyl-tRNA synthetase</keyword>
<dbReference type="InterPro" id="IPR005121">
    <property type="entry name" value="Fdx_antiC-bd"/>
</dbReference>
<evidence type="ECO:0000256" key="8">
    <source>
        <dbReference type="ARBA" id="ARBA00022917"/>
    </source>
</evidence>
<dbReference type="Gene3D" id="3.30.56.10">
    <property type="match status" value="2"/>
</dbReference>
<evidence type="ECO:0000259" key="11">
    <source>
        <dbReference type="PROSITE" id="PS51483"/>
    </source>
</evidence>
<protein>
    <recommendedName>
        <fullName evidence="2">phenylalanine--tRNA ligase</fullName>
        <ecNumber evidence="2">6.1.1.20</ecNumber>
    </recommendedName>
</protein>
<dbReference type="GO" id="GO:0004826">
    <property type="term" value="F:phenylalanine-tRNA ligase activity"/>
    <property type="evidence" value="ECO:0007669"/>
    <property type="project" value="UniProtKB-EC"/>
</dbReference>
<gene>
    <name evidence="12" type="primary">syfB</name>
</gene>
<dbReference type="GO" id="GO:0005524">
    <property type="term" value="F:ATP binding"/>
    <property type="evidence" value="ECO:0007669"/>
    <property type="project" value="UniProtKB-KW"/>
</dbReference>
<evidence type="ECO:0000256" key="9">
    <source>
        <dbReference type="ARBA" id="ARBA00023146"/>
    </source>
</evidence>
<dbReference type="InterPro" id="IPR020825">
    <property type="entry name" value="Phe-tRNA_synthase-like_B3/B4"/>
</dbReference>
<sequence>MKFSWTWLNQLININNMHIDQIIDQLTLAGFELDRIDSIHTTNDKIIEISITPNRSDVSSIVGLAKEINTIFNTPIIKQFSYNHICTTNKQDKLKLHEKYLKYINYNKINHLCNNQSPQWIQNYLISYDIEPTCLLEDIIKYIQLKWNYNICISTLDQILDKEQRFHLNRNNYTKNTLIQSNLIIYSFVKEYKNIGTSYTDFQQAYNETINLIQTYGRATIGKIQQYYNNYVPTSKDICIKKNKINNILGPIVKITKQYLSTSEIINLLTQLNLQPTYDKKNKLFHIIIPEHRIDDLTREIDIIEEISRIYGFNNFHDQLSKLNNYQTGNIQTYTKYIYNIRLILRNLGLHETLNSSFVYDNTLNNHLIKTNSVSLYNPMNEYQQLLRINIIDNLIQKYIYNYKQKNTQCEFFEIGKIFNISSSKPYKLYESMHLGGILTNSTFSRTSWSEKPMHMNWFHAKGIMEEFFHKLNSNISWKIYNKDHTKYSIFPNNQINIFNILKTVFIYDQVNNTQIGIFGQIDKRIFKNFDLDCYINTNIYAFEINLYQLINTIPNKKHTEYLMKPYSSYPSITRDISFNTNNKQNIENVINCIQRINTEIIESVQIFNEYYNNNVRSIGLRIIYRSKYRTLQTQEIENTHLQIKKLLINI</sequence>
<evidence type="ECO:0000256" key="5">
    <source>
        <dbReference type="ARBA" id="ARBA00022741"/>
    </source>
</evidence>
<reference evidence="12" key="1">
    <citation type="journal article" date="2019" name="Mol. Phylogenet. Evol.">
        <title>Morphological evolution and classification of the red algal order Ceramiales inferred using plastid phylogenomics.</title>
        <authorList>
            <person name="Diaz-Tapia P."/>
            <person name="Pasella M.M."/>
            <person name="Verbruggen H."/>
            <person name="Maggs C.A."/>
        </authorList>
    </citation>
    <scope>NUCLEOTIDE SEQUENCE</scope>
    <source>
        <strain evidence="12">PD2927</strain>
    </source>
</reference>
<feature type="domain" description="B5" evidence="11">
    <location>
        <begin position="1"/>
        <end position="87"/>
    </location>
</feature>
<keyword evidence="4" id="KW-0479">Metal-binding</keyword>
<dbReference type="SMART" id="SM00874">
    <property type="entry name" value="B5"/>
    <property type="match status" value="1"/>
</dbReference>
<dbReference type="PANTHER" id="PTHR10947:SF3">
    <property type="entry name" value="LEUCINE-RICH REPEAT-CONTAINING PROTEIN 47"/>
    <property type="match status" value="1"/>
</dbReference>
<dbReference type="GO" id="GO:0006432">
    <property type="term" value="P:phenylalanyl-tRNA aminoacylation"/>
    <property type="evidence" value="ECO:0007669"/>
    <property type="project" value="InterPro"/>
</dbReference>
<dbReference type="SUPFAM" id="SSF55681">
    <property type="entry name" value="Class II aaRS and biotin synthetases"/>
    <property type="match status" value="1"/>
</dbReference>
<evidence type="ECO:0000256" key="7">
    <source>
        <dbReference type="ARBA" id="ARBA00022842"/>
    </source>
</evidence>
<dbReference type="PROSITE" id="PS51447">
    <property type="entry name" value="FDX_ACB"/>
    <property type="match status" value="1"/>
</dbReference>
<dbReference type="Gene3D" id="3.50.40.10">
    <property type="entry name" value="Phenylalanyl-trna Synthetase, Chain B, domain 3"/>
    <property type="match status" value="1"/>
</dbReference>
<dbReference type="EMBL" id="MK814616">
    <property type="protein sequence ID" value="QCI04915.1"/>
    <property type="molecule type" value="Genomic_DNA"/>
</dbReference>
<evidence type="ECO:0000256" key="2">
    <source>
        <dbReference type="ARBA" id="ARBA00012814"/>
    </source>
</evidence>
<dbReference type="Pfam" id="PF03147">
    <property type="entry name" value="FDX-ACB"/>
    <property type="match status" value="1"/>
</dbReference>
<keyword evidence="5" id="KW-0547">Nucleotide-binding</keyword>
<geneLocation type="plastid" evidence="12"/>
<feature type="domain" description="B5" evidence="11">
    <location>
        <begin position="233"/>
        <end position="318"/>
    </location>
</feature>